<evidence type="ECO:0000256" key="1">
    <source>
        <dbReference type="SAM" id="MobiDB-lite"/>
    </source>
</evidence>
<dbReference type="PANTHER" id="PTHR15503:SF45">
    <property type="entry name" value="RNA-DIRECTED DNA POLYMERASE HOMOLOG"/>
    <property type="match status" value="1"/>
</dbReference>
<feature type="compositionally biased region" description="Basic and acidic residues" evidence="1">
    <location>
        <begin position="196"/>
        <end position="211"/>
    </location>
</feature>
<evidence type="ECO:0000313" key="2">
    <source>
        <dbReference type="EMBL" id="GJT32413.1"/>
    </source>
</evidence>
<proteinExistence type="predicted"/>
<dbReference type="EMBL" id="BQNB010014791">
    <property type="protein sequence ID" value="GJT32413.1"/>
    <property type="molecule type" value="Genomic_DNA"/>
</dbReference>
<reference evidence="2" key="1">
    <citation type="journal article" date="2022" name="Int. J. Mol. Sci.">
        <title>Draft Genome of Tanacetum Coccineum: Genomic Comparison of Closely Related Tanacetum-Family Plants.</title>
        <authorList>
            <person name="Yamashiro T."/>
            <person name="Shiraishi A."/>
            <person name="Nakayama K."/>
            <person name="Satake H."/>
        </authorList>
    </citation>
    <scope>NUCLEOTIDE SEQUENCE</scope>
</reference>
<dbReference type="Proteomes" id="UP001151760">
    <property type="component" value="Unassembled WGS sequence"/>
</dbReference>
<comment type="caution">
    <text evidence="2">The sequence shown here is derived from an EMBL/GenBank/DDBJ whole genome shotgun (WGS) entry which is preliminary data.</text>
</comment>
<reference evidence="2" key="2">
    <citation type="submission" date="2022-01" db="EMBL/GenBank/DDBJ databases">
        <authorList>
            <person name="Yamashiro T."/>
            <person name="Shiraishi A."/>
            <person name="Satake H."/>
            <person name="Nakayama K."/>
        </authorList>
    </citation>
    <scope>NUCLEOTIDE SEQUENCE</scope>
</reference>
<organism evidence="2 3">
    <name type="scientific">Tanacetum coccineum</name>
    <dbReference type="NCBI Taxonomy" id="301880"/>
    <lineage>
        <taxon>Eukaryota</taxon>
        <taxon>Viridiplantae</taxon>
        <taxon>Streptophyta</taxon>
        <taxon>Embryophyta</taxon>
        <taxon>Tracheophyta</taxon>
        <taxon>Spermatophyta</taxon>
        <taxon>Magnoliopsida</taxon>
        <taxon>eudicotyledons</taxon>
        <taxon>Gunneridae</taxon>
        <taxon>Pentapetalae</taxon>
        <taxon>asterids</taxon>
        <taxon>campanulids</taxon>
        <taxon>Asterales</taxon>
        <taxon>Asteraceae</taxon>
        <taxon>Asteroideae</taxon>
        <taxon>Anthemideae</taxon>
        <taxon>Anthemidinae</taxon>
        <taxon>Tanacetum</taxon>
    </lineage>
</organism>
<keyword evidence="3" id="KW-1185">Reference proteome</keyword>
<gene>
    <name evidence="2" type="ORF">Tco_0922832</name>
</gene>
<protein>
    <recommendedName>
        <fullName evidence="4">Reverse transcriptase domain-containing protein</fullName>
    </recommendedName>
</protein>
<evidence type="ECO:0008006" key="4">
    <source>
        <dbReference type="Google" id="ProtNLM"/>
    </source>
</evidence>
<evidence type="ECO:0000313" key="3">
    <source>
        <dbReference type="Proteomes" id="UP001151760"/>
    </source>
</evidence>
<accession>A0ABQ5D2J7</accession>
<name>A0ABQ5D2J7_9ASTR</name>
<dbReference type="InterPro" id="IPR032567">
    <property type="entry name" value="RTL1-rel"/>
</dbReference>
<sequence>MVRRYASILMGRYHMLPQGSGLGRYPIHHLAGEDFLDLSSSDSSSEASSRFSLGASSVHSSRHSCQIILHQIYGDVEDSDPEIQAKIDECFAYADALRDREIEARVVVEADDRDEAETGEMPNTQIRSVIDCVEFEELDEQKAEKKRTEEMEMEDRDKRKWRNWTQKWESCKNPGCLRLLNQLMDKKVQGYAVRSAENKRRMESNLRDNRGHQPPFKRQNTSGQNVARAYTARNNERMGGNGILLRRLGHLDRDCRAACSPNPQRALVGIYRNLDGETRPGQPDCDGFETTAEKLTPLVEEDQNHCYPTYCHRFLDVSPFDIDLMPLELGSFDVIIEDLPGLPPARQVEFQIDLVPGDAPVARAPYQLAPAEMQELSTQFKMNFLDSKDL</sequence>
<dbReference type="PANTHER" id="PTHR15503">
    <property type="entry name" value="LDOC1 RELATED"/>
    <property type="match status" value="1"/>
</dbReference>
<feature type="region of interest" description="Disordered" evidence="1">
    <location>
        <begin position="194"/>
        <end position="224"/>
    </location>
</feature>